<protein>
    <recommendedName>
        <fullName evidence="4">DUF4012 domain-containing protein</fullName>
    </recommendedName>
</protein>
<reference evidence="2 3" key="1">
    <citation type="journal article" date="2016" name="Nat. Commun.">
        <title>Thousands of microbial genomes shed light on interconnected biogeochemical processes in an aquifer system.</title>
        <authorList>
            <person name="Anantharaman K."/>
            <person name="Brown C.T."/>
            <person name="Hug L.A."/>
            <person name="Sharon I."/>
            <person name="Castelle C.J."/>
            <person name="Probst A.J."/>
            <person name="Thomas B.C."/>
            <person name="Singh A."/>
            <person name="Wilkins M.J."/>
            <person name="Karaoz U."/>
            <person name="Brodie E.L."/>
            <person name="Williams K.H."/>
            <person name="Hubbard S.S."/>
            <person name="Banfield J.F."/>
        </authorList>
    </citation>
    <scope>NUCLEOTIDE SEQUENCE [LARGE SCALE GENOMIC DNA]</scope>
</reference>
<proteinExistence type="predicted"/>
<dbReference type="AlphaFoldDB" id="A0A1G2PQG8"/>
<comment type="caution">
    <text evidence="2">The sequence shown here is derived from an EMBL/GenBank/DDBJ whole genome shotgun (WGS) entry which is preliminary data.</text>
</comment>
<feature type="transmembrane region" description="Helical" evidence="1">
    <location>
        <begin position="78"/>
        <end position="99"/>
    </location>
</feature>
<organism evidence="2 3">
    <name type="scientific">Candidatus Terrybacteria bacterium RIFCSPLOWO2_01_FULL_40_23</name>
    <dbReference type="NCBI Taxonomy" id="1802366"/>
    <lineage>
        <taxon>Bacteria</taxon>
        <taxon>Candidatus Terryibacteriota</taxon>
    </lineage>
</organism>
<sequence>MDGIFWAPQIKKRLQEEEFFPAKEELLRILEEYKLREDEINGSHQISKTPLSLMPHTESNYPLFHFSFYQKKNISLKWTLVFIIPLFFFIFSASSFFFVERTLVMREQMIKQGTDAAFDLERGAKALAEGNYTEAEKDFDNAHLKLTKAQHEFNVFGAGIMSLVSQIPFSNPIRSGDNMLEAALHLSLSGRAMVQLQKEFSSFSINNLLSGNVNSDRIINLSATAGTILDAASQMTQANDALKKVSAVDIPASFLPKFNFLKDTMDRTSVYLNALLSNQKTVLAMLGEAGPRRYLLLFQNSSEIRATGGFIGNVALLKIADGSIEKFKFYDVYDLDGQLAEHIVPPRPIQDISSAWSLHDANWFFDFPSSARKINSFYEKEGGATLDGVIALNSSVAEDLLSVLGPVQLTKDADIINAENLVDKLNEFGEKAVNNDDFSQRMALEEIFNTLLGRLGQMNSEQALALARTLNSSILRKDIQVFLNDKDEQNFVSTLGIGGTRNNRTGDALAIVHSNINGFKTDRVIEEKIDLEKKVNSDGSTENILTIKRKHNGKGQKYDFYRKVNKDYIRIYVPQGSSLSYASGLTADEYNRPIDYDRLKFVNDADIENIVATSRYDESNKVDIFEEYGSTVFGGWAFVSPGEELTLIFKYITPAKRELISSKKWNFMFEKQSGLTQDINLSIAFPKEWTIKWNVPDNIVGINNTFIYNGDLTSNKNFEAQINF</sequence>
<evidence type="ECO:0000313" key="3">
    <source>
        <dbReference type="Proteomes" id="UP000176951"/>
    </source>
</evidence>
<evidence type="ECO:0000313" key="2">
    <source>
        <dbReference type="EMBL" id="OHA50596.1"/>
    </source>
</evidence>
<evidence type="ECO:0008006" key="4">
    <source>
        <dbReference type="Google" id="ProtNLM"/>
    </source>
</evidence>
<gene>
    <name evidence="2" type="ORF">A3A97_03805</name>
</gene>
<keyword evidence="1" id="KW-1133">Transmembrane helix</keyword>
<accession>A0A1G2PQG8</accession>
<dbReference type="Pfam" id="PF13196">
    <property type="entry name" value="DUF4012"/>
    <property type="match status" value="1"/>
</dbReference>
<keyword evidence="1" id="KW-0812">Transmembrane</keyword>
<keyword evidence="1" id="KW-0472">Membrane</keyword>
<dbReference type="InterPro" id="IPR025101">
    <property type="entry name" value="DUF4012"/>
</dbReference>
<evidence type="ECO:0000256" key="1">
    <source>
        <dbReference type="SAM" id="Phobius"/>
    </source>
</evidence>
<name>A0A1G2PQG8_9BACT</name>
<dbReference type="EMBL" id="MHSW01000033">
    <property type="protein sequence ID" value="OHA50596.1"/>
    <property type="molecule type" value="Genomic_DNA"/>
</dbReference>
<dbReference type="Proteomes" id="UP000176951">
    <property type="component" value="Unassembled WGS sequence"/>
</dbReference>